<evidence type="ECO:0000313" key="7">
    <source>
        <dbReference type="Proteomes" id="UP000296079"/>
    </source>
</evidence>
<sequence>MSILKVGLSSGPLYRGGDGISVYTAALARELAQLDCAVVPCVYSENGTAARAPAQAIRFSRSFGQQAMMSALGVQLHVASRIAVYHATDYRVARMDCPVVATLHDAVPLRFPQWTSSRLRRLKNWQIRQSGRLADHVIAHSKAAVSDLTEYFGIDESRISVVPCGVDRHWLAPVDRASIDAAMTLYRLVPGYYLFVGTLQPRKNVGRILHAYLALPASVRRDRQLVIVGREGWRCEADVAAIRAAQAAGERVLWLDTVSSQETLRAIYAQAGVFVFPSLYEGFGLPLLEAFACGVPVIASNSSCLPEVAGGAAVEVDPLSVEELTSAMIRLGEDAGLRTRCIEQGRKRALELSWEKTARATMDVYRRLV</sequence>
<dbReference type="EC" id="2.4.-.-" evidence="4"/>
<reference evidence="4 6" key="1">
    <citation type="journal article" date="2006" name="Nat. Biotechnol.">
        <title>Genome sequence of the bioplastic-producing 'Knallgas' bacterium Ralstonia eutropha H16.</title>
        <authorList>
            <person name="Pohlmann A."/>
            <person name="Fricke W.F."/>
            <person name="Reinecke F."/>
            <person name="Kusian B."/>
            <person name="Liesegang H."/>
            <person name="Cramm R."/>
            <person name="Eitinger T."/>
            <person name="Ewering C."/>
            <person name="Potter M."/>
            <person name="Schwartz E."/>
            <person name="Strittmatter A."/>
            <person name="Voss I."/>
            <person name="Gottschalk G."/>
            <person name="Steinbuechel A."/>
            <person name="Friedrich B."/>
            <person name="Bowien B."/>
        </authorList>
    </citation>
    <scope>NUCLEOTIDE SEQUENCE [LARGE SCALE GENOMIC DNA]</scope>
    <source>
        <strain evidence="6">ATCC 17699 / DSM 428 / KCTC 22496 / NCIMB 10442 / H16 / Stanier 337</strain>
        <strain evidence="4">H16</strain>
    </source>
</reference>
<evidence type="ECO:0000256" key="1">
    <source>
        <dbReference type="ARBA" id="ARBA00022679"/>
    </source>
</evidence>
<dbReference type="RefSeq" id="WP_011615895.1">
    <property type="nucleotide sequence ID" value="NC_008313.1"/>
</dbReference>
<evidence type="ECO:0000313" key="5">
    <source>
        <dbReference type="EMBL" id="QCC01743.1"/>
    </source>
</evidence>
<protein>
    <submittedName>
        <fullName evidence="4 5">Glycosyltransferase</fullName>
        <ecNumber evidence="4">2.4.-.-</ecNumber>
    </submittedName>
</protein>
<dbReference type="CAZy" id="GT4">
    <property type="family name" value="Glycosyltransferase Family 4"/>
</dbReference>
<evidence type="ECO:0000259" key="3">
    <source>
        <dbReference type="Pfam" id="PF13439"/>
    </source>
</evidence>
<dbReference type="PATRIC" id="fig|381666.6.peg.3294"/>
<dbReference type="SUPFAM" id="SSF53756">
    <property type="entry name" value="UDP-Glycosyltransferase/glycogen phosphorylase"/>
    <property type="match status" value="1"/>
</dbReference>
<dbReference type="Proteomes" id="UP000008210">
    <property type="component" value="Chromosome 1"/>
</dbReference>
<feature type="domain" description="Glycosyl transferase family 1" evidence="2">
    <location>
        <begin position="192"/>
        <end position="348"/>
    </location>
</feature>
<accession>Q0K7P7</accession>
<dbReference type="AlphaFoldDB" id="Q0K7P7"/>
<feature type="domain" description="Glycosyltransferase subfamily 4-like N-terminal" evidence="3">
    <location>
        <begin position="18"/>
        <end position="168"/>
    </location>
</feature>
<dbReference type="EMBL" id="AM260479">
    <property type="protein sequence ID" value="CAJ93974.1"/>
    <property type="molecule type" value="Genomic_DNA"/>
</dbReference>
<dbReference type="GO" id="GO:0009103">
    <property type="term" value="P:lipopolysaccharide biosynthetic process"/>
    <property type="evidence" value="ECO:0007669"/>
    <property type="project" value="TreeGrafter"/>
</dbReference>
<dbReference type="STRING" id="381666.H16_A2898"/>
<dbReference type="PANTHER" id="PTHR46401:SF2">
    <property type="entry name" value="GLYCOSYLTRANSFERASE WBBK-RELATED"/>
    <property type="match status" value="1"/>
</dbReference>
<dbReference type="Proteomes" id="UP000296079">
    <property type="component" value="Chromosome 1"/>
</dbReference>
<dbReference type="CDD" id="cd03809">
    <property type="entry name" value="GT4_MtfB-like"/>
    <property type="match status" value="1"/>
</dbReference>
<evidence type="ECO:0000313" key="4">
    <source>
        <dbReference type="EMBL" id="CAJ93974.1"/>
    </source>
</evidence>
<evidence type="ECO:0000259" key="2">
    <source>
        <dbReference type="Pfam" id="PF00534"/>
    </source>
</evidence>
<proteinExistence type="predicted"/>
<keyword evidence="6" id="KW-1185">Reference proteome</keyword>
<dbReference type="FunFam" id="3.40.50.2000:FF:000119">
    <property type="entry name" value="Glycosyl transferase group 1"/>
    <property type="match status" value="1"/>
</dbReference>
<dbReference type="Pfam" id="PF00534">
    <property type="entry name" value="Glycos_transf_1"/>
    <property type="match status" value="1"/>
</dbReference>
<dbReference type="HOGENOM" id="CLU_009583_27_0_4"/>
<dbReference type="Gene3D" id="3.40.50.2000">
    <property type="entry name" value="Glycogen Phosphorylase B"/>
    <property type="match status" value="2"/>
</dbReference>
<reference evidence="5 7" key="2">
    <citation type="submission" date="2019-04" db="EMBL/GenBank/DDBJ databases">
        <title>Long-read de novo sequencing of Cupriavidus necator H16.</title>
        <authorList>
            <person name="Little G.T."/>
            <person name="Ehsaan M."/>
            <person name="Arenas-Lopez C."/>
            <person name="Jawed K."/>
            <person name="Winzer K."/>
            <person name="Kovacs K."/>
            <person name="Malys N."/>
            <person name="Minton N.P."/>
        </authorList>
    </citation>
    <scope>NUCLEOTIDE SEQUENCE [LARGE SCALE GENOMIC DNA]</scope>
    <source>
        <strain evidence="5 7">H16</strain>
    </source>
</reference>
<evidence type="ECO:0000313" key="6">
    <source>
        <dbReference type="Proteomes" id="UP000008210"/>
    </source>
</evidence>
<dbReference type="InterPro" id="IPR001296">
    <property type="entry name" value="Glyco_trans_1"/>
</dbReference>
<keyword evidence="4" id="KW-0328">Glycosyltransferase</keyword>
<dbReference type="PANTHER" id="PTHR46401">
    <property type="entry name" value="GLYCOSYLTRANSFERASE WBBK-RELATED"/>
    <property type="match status" value="1"/>
</dbReference>
<dbReference type="eggNOG" id="COG0438">
    <property type="taxonomic scope" value="Bacteria"/>
</dbReference>
<name>Q0K7P7_CUPNH</name>
<dbReference type="EMBL" id="CP039287">
    <property type="protein sequence ID" value="QCC01743.1"/>
    <property type="molecule type" value="Genomic_DNA"/>
</dbReference>
<dbReference type="Pfam" id="PF13439">
    <property type="entry name" value="Glyco_transf_4"/>
    <property type="match status" value="1"/>
</dbReference>
<dbReference type="OrthoDB" id="433681at2"/>
<dbReference type="KEGG" id="reh:H16_A2898"/>
<keyword evidence="1 4" id="KW-0808">Transferase</keyword>
<dbReference type="GO" id="GO:0016757">
    <property type="term" value="F:glycosyltransferase activity"/>
    <property type="evidence" value="ECO:0007669"/>
    <property type="project" value="UniProtKB-KW"/>
</dbReference>
<gene>
    <name evidence="4" type="ordered locus">H16_A2898</name>
    <name evidence="5" type="ORF">E6A55_14780</name>
</gene>
<dbReference type="InterPro" id="IPR028098">
    <property type="entry name" value="Glyco_trans_4-like_N"/>
</dbReference>
<organism evidence="4 6">
    <name type="scientific">Cupriavidus necator (strain ATCC 17699 / DSM 428 / KCTC 22496 / NCIMB 10442 / H16 / Stanier 337)</name>
    <name type="common">Ralstonia eutropha</name>
    <dbReference type="NCBI Taxonomy" id="381666"/>
    <lineage>
        <taxon>Bacteria</taxon>
        <taxon>Pseudomonadati</taxon>
        <taxon>Pseudomonadota</taxon>
        <taxon>Betaproteobacteria</taxon>
        <taxon>Burkholderiales</taxon>
        <taxon>Burkholderiaceae</taxon>
        <taxon>Cupriavidus</taxon>
    </lineage>
</organism>